<dbReference type="EMBL" id="JAULSW010000005">
    <property type="protein sequence ID" value="KAK3381883.1"/>
    <property type="molecule type" value="Genomic_DNA"/>
</dbReference>
<gene>
    <name evidence="2" type="ORF">B0H63DRAFT_561485</name>
</gene>
<feature type="region of interest" description="Disordered" evidence="1">
    <location>
        <begin position="71"/>
        <end position="93"/>
    </location>
</feature>
<protein>
    <submittedName>
        <fullName evidence="2">Uncharacterized protein</fullName>
    </submittedName>
</protein>
<feature type="region of interest" description="Disordered" evidence="1">
    <location>
        <begin position="20"/>
        <end position="39"/>
    </location>
</feature>
<accession>A0AAE0NI02</accession>
<proteinExistence type="predicted"/>
<keyword evidence="3" id="KW-1185">Reference proteome</keyword>
<organism evidence="2 3">
    <name type="scientific">Podospora didyma</name>
    <dbReference type="NCBI Taxonomy" id="330526"/>
    <lineage>
        <taxon>Eukaryota</taxon>
        <taxon>Fungi</taxon>
        <taxon>Dikarya</taxon>
        <taxon>Ascomycota</taxon>
        <taxon>Pezizomycotina</taxon>
        <taxon>Sordariomycetes</taxon>
        <taxon>Sordariomycetidae</taxon>
        <taxon>Sordariales</taxon>
        <taxon>Podosporaceae</taxon>
        <taxon>Podospora</taxon>
    </lineage>
</organism>
<name>A0AAE0NI02_9PEZI</name>
<sequence length="231" mass="24600">MIEGASTAVALEIAHSPADDAAQFSQNGTHPSEVPMTGQAQSPVGFKALAIPNTTLIEPPLAAYVEDVSDHGPEERLAQETADDTEKSAGPSWDPAVEAAESVEVMGKIEDSSAECENTSTELEDLVDRLDWENANKTLEAPLKPSPIQMQDTSTLTAPRLVDASAPNDSYSSAARKHQCDRLGGFKFRGPAPSDNVFGPAAVPEAVPTLNRAEWAQFKALRTQSDRFSPA</sequence>
<evidence type="ECO:0000313" key="2">
    <source>
        <dbReference type="EMBL" id="KAK3381883.1"/>
    </source>
</evidence>
<reference evidence="2" key="1">
    <citation type="journal article" date="2023" name="Mol. Phylogenet. Evol.">
        <title>Genome-scale phylogeny and comparative genomics of the fungal order Sordariales.</title>
        <authorList>
            <person name="Hensen N."/>
            <person name="Bonometti L."/>
            <person name="Westerberg I."/>
            <person name="Brannstrom I.O."/>
            <person name="Guillou S."/>
            <person name="Cros-Aarteil S."/>
            <person name="Calhoun S."/>
            <person name="Haridas S."/>
            <person name="Kuo A."/>
            <person name="Mondo S."/>
            <person name="Pangilinan J."/>
            <person name="Riley R."/>
            <person name="LaButti K."/>
            <person name="Andreopoulos B."/>
            <person name="Lipzen A."/>
            <person name="Chen C."/>
            <person name="Yan M."/>
            <person name="Daum C."/>
            <person name="Ng V."/>
            <person name="Clum A."/>
            <person name="Steindorff A."/>
            <person name="Ohm R.A."/>
            <person name="Martin F."/>
            <person name="Silar P."/>
            <person name="Natvig D.O."/>
            <person name="Lalanne C."/>
            <person name="Gautier V."/>
            <person name="Ament-Velasquez S.L."/>
            <person name="Kruys A."/>
            <person name="Hutchinson M.I."/>
            <person name="Powell A.J."/>
            <person name="Barry K."/>
            <person name="Miller A.N."/>
            <person name="Grigoriev I.V."/>
            <person name="Debuchy R."/>
            <person name="Gladieux P."/>
            <person name="Hiltunen Thoren M."/>
            <person name="Johannesson H."/>
        </authorList>
    </citation>
    <scope>NUCLEOTIDE SEQUENCE</scope>
    <source>
        <strain evidence="2">CBS 232.78</strain>
    </source>
</reference>
<comment type="caution">
    <text evidence="2">The sequence shown here is derived from an EMBL/GenBank/DDBJ whole genome shotgun (WGS) entry which is preliminary data.</text>
</comment>
<dbReference type="Proteomes" id="UP001285441">
    <property type="component" value="Unassembled WGS sequence"/>
</dbReference>
<evidence type="ECO:0000313" key="3">
    <source>
        <dbReference type="Proteomes" id="UP001285441"/>
    </source>
</evidence>
<reference evidence="2" key="2">
    <citation type="submission" date="2023-06" db="EMBL/GenBank/DDBJ databases">
        <authorList>
            <consortium name="Lawrence Berkeley National Laboratory"/>
            <person name="Haridas S."/>
            <person name="Hensen N."/>
            <person name="Bonometti L."/>
            <person name="Westerberg I."/>
            <person name="Brannstrom I.O."/>
            <person name="Guillou S."/>
            <person name="Cros-Aarteil S."/>
            <person name="Calhoun S."/>
            <person name="Kuo A."/>
            <person name="Mondo S."/>
            <person name="Pangilinan J."/>
            <person name="Riley R."/>
            <person name="LaButti K."/>
            <person name="Andreopoulos B."/>
            <person name="Lipzen A."/>
            <person name="Chen C."/>
            <person name="Yanf M."/>
            <person name="Daum C."/>
            <person name="Ng V."/>
            <person name="Clum A."/>
            <person name="Steindorff A."/>
            <person name="Ohm R."/>
            <person name="Martin F."/>
            <person name="Silar P."/>
            <person name="Natvig D."/>
            <person name="Lalanne C."/>
            <person name="Gautier V."/>
            <person name="Ament-velasquez S.L."/>
            <person name="Kruys A."/>
            <person name="Hutchinson M.I."/>
            <person name="Powell A.J."/>
            <person name="Barry K."/>
            <person name="Miller A.N."/>
            <person name="Grigoriev I.V."/>
            <person name="Debuchy R."/>
            <person name="Gladieux P."/>
            <person name="Thoren M.H."/>
            <person name="Johannesson H."/>
        </authorList>
    </citation>
    <scope>NUCLEOTIDE SEQUENCE</scope>
    <source>
        <strain evidence="2">CBS 232.78</strain>
    </source>
</reference>
<evidence type="ECO:0000256" key="1">
    <source>
        <dbReference type="SAM" id="MobiDB-lite"/>
    </source>
</evidence>
<dbReference type="AlphaFoldDB" id="A0AAE0NI02"/>